<dbReference type="GO" id="GO:0003700">
    <property type="term" value="F:DNA-binding transcription factor activity"/>
    <property type="evidence" value="ECO:0007669"/>
    <property type="project" value="InterPro"/>
</dbReference>
<dbReference type="Pfam" id="PF12833">
    <property type="entry name" value="HTH_18"/>
    <property type="match status" value="1"/>
</dbReference>
<keyword evidence="1" id="KW-0805">Transcription regulation</keyword>
<dbReference type="InterPro" id="IPR018062">
    <property type="entry name" value="HTH_AraC-typ_CS"/>
</dbReference>
<dbReference type="RefSeq" id="WP_102114209.1">
    <property type="nucleotide sequence ID" value="NZ_BMGN01000010.1"/>
</dbReference>
<keyword evidence="2" id="KW-0238">DNA-binding</keyword>
<dbReference type="SUPFAM" id="SSF46689">
    <property type="entry name" value="Homeodomain-like"/>
    <property type="match status" value="1"/>
</dbReference>
<accession>A0A2K9NJA1</accession>
<evidence type="ECO:0000256" key="3">
    <source>
        <dbReference type="ARBA" id="ARBA00023163"/>
    </source>
</evidence>
<dbReference type="InterPro" id="IPR050204">
    <property type="entry name" value="AraC_XylS_family_regulators"/>
</dbReference>
<sequence>MAFRDATGLPPHQFLTQARMAQAEALLRDGVSVTATAVGYTNPSKFSAAYQRYRGTKPSRCRQT</sequence>
<dbReference type="PROSITE" id="PS01124">
    <property type="entry name" value="HTH_ARAC_FAMILY_2"/>
    <property type="match status" value="1"/>
</dbReference>
<organism evidence="5 6">
    <name type="scientific">Niveispirillum cyanobacteriorum</name>
    <dbReference type="NCBI Taxonomy" id="1612173"/>
    <lineage>
        <taxon>Bacteria</taxon>
        <taxon>Pseudomonadati</taxon>
        <taxon>Pseudomonadota</taxon>
        <taxon>Alphaproteobacteria</taxon>
        <taxon>Rhodospirillales</taxon>
        <taxon>Azospirillaceae</taxon>
        <taxon>Niveispirillum</taxon>
    </lineage>
</organism>
<dbReference type="EMBL" id="CP025612">
    <property type="protein sequence ID" value="AUN32676.1"/>
    <property type="molecule type" value="Genomic_DNA"/>
</dbReference>
<feature type="domain" description="HTH araC/xylS-type" evidence="4">
    <location>
        <begin position="1"/>
        <end position="64"/>
    </location>
</feature>
<dbReference type="PANTHER" id="PTHR46796:SF14">
    <property type="entry name" value="TRANSCRIPTIONAL REGULATORY PROTEIN"/>
    <property type="match status" value="1"/>
</dbReference>
<evidence type="ECO:0000256" key="2">
    <source>
        <dbReference type="ARBA" id="ARBA00023125"/>
    </source>
</evidence>
<reference evidence="5 6" key="1">
    <citation type="submission" date="2017-12" db="EMBL/GenBank/DDBJ databases">
        <title>Genomes of bacteria within cyanobacterial aggregates.</title>
        <authorList>
            <person name="Cai H."/>
        </authorList>
    </citation>
    <scope>NUCLEOTIDE SEQUENCE [LARGE SCALE GENOMIC DNA]</scope>
    <source>
        <strain evidence="5 6">TH16</strain>
    </source>
</reference>
<dbReference type="SMART" id="SM00342">
    <property type="entry name" value="HTH_ARAC"/>
    <property type="match status" value="1"/>
</dbReference>
<proteinExistence type="predicted"/>
<evidence type="ECO:0000313" key="6">
    <source>
        <dbReference type="Proteomes" id="UP000234752"/>
    </source>
</evidence>
<dbReference type="OrthoDB" id="9809338at2"/>
<dbReference type="PROSITE" id="PS00041">
    <property type="entry name" value="HTH_ARAC_FAMILY_1"/>
    <property type="match status" value="1"/>
</dbReference>
<gene>
    <name evidence="5" type="ORF">C0V82_20370</name>
</gene>
<dbReference type="InterPro" id="IPR009057">
    <property type="entry name" value="Homeodomain-like_sf"/>
</dbReference>
<dbReference type="Proteomes" id="UP000234752">
    <property type="component" value="Chromosome eg_2"/>
</dbReference>
<dbReference type="AlphaFoldDB" id="A0A2K9NJA1"/>
<dbReference type="KEGG" id="ncb:C0V82_20370"/>
<keyword evidence="6" id="KW-1185">Reference proteome</keyword>
<dbReference type="Gene3D" id="1.10.10.60">
    <property type="entry name" value="Homeodomain-like"/>
    <property type="match status" value="1"/>
</dbReference>
<dbReference type="PANTHER" id="PTHR46796">
    <property type="entry name" value="HTH-TYPE TRANSCRIPTIONAL ACTIVATOR RHAS-RELATED"/>
    <property type="match status" value="1"/>
</dbReference>
<evidence type="ECO:0000313" key="5">
    <source>
        <dbReference type="EMBL" id="AUN32676.1"/>
    </source>
</evidence>
<dbReference type="InterPro" id="IPR018060">
    <property type="entry name" value="HTH_AraC"/>
</dbReference>
<evidence type="ECO:0000259" key="4">
    <source>
        <dbReference type="PROSITE" id="PS01124"/>
    </source>
</evidence>
<dbReference type="GO" id="GO:0043565">
    <property type="term" value="F:sequence-specific DNA binding"/>
    <property type="evidence" value="ECO:0007669"/>
    <property type="project" value="InterPro"/>
</dbReference>
<protein>
    <recommendedName>
        <fullName evidence="4">HTH araC/xylS-type domain-containing protein</fullName>
    </recommendedName>
</protein>
<name>A0A2K9NJA1_9PROT</name>
<keyword evidence="3" id="KW-0804">Transcription</keyword>
<evidence type="ECO:0000256" key="1">
    <source>
        <dbReference type="ARBA" id="ARBA00023015"/>
    </source>
</evidence>